<dbReference type="Pfam" id="PF00067">
    <property type="entry name" value="p450"/>
    <property type="match status" value="1"/>
</dbReference>
<evidence type="ECO:0000256" key="5">
    <source>
        <dbReference type="ARBA" id="ARBA00022617"/>
    </source>
</evidence>
<keyword evidence="10 13" id="KW-0408">Iron</keyword>
<comment type="similarity">
    <text evidence="4">Belongs to the cytochrome P450 family.</text>
</comment>
<evidence type="ECO:0000256" key="6">
    <source>
        <dbReference type="ARBA" id="ARBA00022723"/>
    </source>
</evidence>
<accession>A0A1D2N4N6</accession>
<dbReference type="OMA" id="HSEGIGK"/>
<evidence type="ECO:0000256" key="3">
    <source>
        <dbReference type="ARBA" id="ARBA00004586"/>
    </source>
</evidence>
<gene>
    <name evidence="14" type="ORF">Ocin01_06470</name>
</gene>
<dbReference type="InterPro" id="IPR036396">
    <property type="entry name" value="Cyt_P450_sf"/>
</dbReference>
<evidence type="ECO:0000256" key="12">
    <source>
        <dbReference type="ARBA" id="ARBA00023136"/>
    </source>
</evidence>
<dbReference type="GO" id="GO:0005506">
    <property type="term" value="F:iron ion binding"/>
    <property type="evidence" value="ECO:0007669"/>
    <property type="project" value="InterPro"/>
</dbReference>
<dbReference type="GO" id="GO:0016705">
    <property type="term" value="F:oxidoreductase activity, acting on paired donors, with incorporation or reduction of molecular oxygen"/>
    <property type="evidence" value="ECO:0007669"/>
    <property type="project" value="InterPro"/>
</dbReference>
<keyword evidence="5 13" id="KW-0349">Heme</keyword>
<dbReference type="InterPro" id="IPR001128">
    <property type="entry name" value="Cyt_P450"/>
</dbReference>
<reference evidence="14 15" key="1">
    <citation type="journal article" date="2016" name="Genome Biol. Evol.">
        <title>Gene Family Evolution Reflects Adaptation to Soil Environmental Stressors in the Genome of the Collembolan Orchesella cincta.</title>
        <authorList>
            <person name="Faddeeva-Vakhrusheva A."/>
            <person name="Derks M.F."/>
            <person name="Anvar S.Y."/>
            <person name="Agamennone V."/>
            <person name="Suring W."/>
            <person name="Smit S."/>
            <person name="van Straalen N.M."/>
            <person name="Roelofs D."/>
        </authorList>
    </citation>
    <scope>NUCLEOTIDE SEQUENCE [LARGE SCALE GENOMIC DNA]</scope>
    <source>
        <tissue evidence="14">Mixed pool</tissue>
    </source>
</reference>
<dbReference type="GO" id="GO:0004497">
    <property type="term" value="F:monooxygenase activity"/>
    <property type="evidence" value="ECO:0007669"/>
    <property type="project" value="UniProtKB-KW"/>
</dbReference>
<evidence type="ECO:0000256" key="7">
    <source>
        <dbReference type="ARBA" id="ARBA00022824"/>
    </source>
</evidence>
<feature type="binding site" description="axial binding residue" evidence="13">
    <location>
        <position position="463"/>
    </location>
    <ligand>
        <name>heme</name>
        <dbReference type="ChEBI" id="CHEBI:30413"/>
    </ligand>
    <ligandPart>
        <name>Fe</name>
        <dbReference type="ChEBI" id="CHEBI:18248"/>
    </ligandPart>
</feature>
<keyword evidence="11" id="KW-0503">Monooxygenase</keyword>
<dbReference type="GO" id="GO:0005789">
    <property type="term" value="C:endoplasmic reticulum membrane"/>
    <property type="evidence" value="ECO:0007669"/>
    <property type="project" value="UniProtKB-SubCell"/>
</dbReference>
<comment type="cofactor">
    <cofactor evidence="1 13">
        <name>heme</name>
        <dbReference type="ChEBI" id="CHEBI:30413"/>
    </cofactor>
</comment>
<keyword evidence="15" id="KW-1185">Reference proteome</keyword>
<dbReference type="EMBL" id="LJIJ01000223">
    <property type="protein sequence ID" value="ODN00223.1"/>
    <property type="molecule type" value="Genomic_DNA"/>
</dbReference>
<evidence type="ECO:0000256" key="10">
    <source>
        <dbReference type="ARBA" id="ARBA00023004"/>
    </source>
</evidence>
<comment type="caution">
    <text evidence="14">The sequence shown here is derived from an EMBL/GenBank/DDBJ whole genome shotgun (WGS) entry which is preliminary data.</text>
</comment>
<evidence type="ECO:0000313" key="14">
    <source>
        <dbReference type="EMBL" id="ODN00223.1"/>
    </source>
</evidence>
<comment type="subcellular location">
    <subcellularLocation>
        <location evidence="3">Endoplasmic reticulum membrane</location>
    </subcellularLocation>
    <subcellularLocation>
        <location evidence="2">Microsome membrane</location>
    </subcellularLocation>
</comment>
<sequence>MEELHDAPVLINSYISSGKLSSLILLTLTCYLLLKVINSLSAKQSSFGRKVDRIDGPWSLPWIGCPSLIFTLKKDVFTVLNSMTEKYKGCFRVWVLNDPTIFVASPKMVHKVLVENAQVQKSDMYDILKFMFGKGLVTSDVPTWKRHRELIQPWLQPENDISKNYLNHVNKHTNVFCQVMRAYLDKVEMLGMDKNEHDLFPFFHRVLFDIVTDALSGKCAESQEILASQYADMGKRTKSMLMDKWLNPHLRNKWIWAVHPLRRVETEMLNMVTNFVKERIVLRRQRGTSKPETLMDYFIQARDQNEFSDEELQQHMNTFTVTGHNSSAAALLNFSFMMGNNCNVQQKLQKELDQVIGKDKDRPLTHDDLKRMKYLDQCLKETLRLFPSIPLIMRTLTADIVSDVDPILLPKNSRVAIWIPGLHRNPQVFPDPEKYIPERFTPENMEKFPPGAYIPFSDGPRGCIAQHLPEMQLKGVLAKFFLNFSIKLDKWKIHRKILTPAVNGRILEDFLEIVNEDCVKFCRAIKTEMLTKLNEGNLESSEMSKMSVDLRQIFHNLFMGMIIETVVGVRDDYLEGSPDAPFLIEHGENVKNMMLARSVNPLLRFDWLWKFHPLAKKIKTMQDDAHEWYLKSINTRRAQLKKQDENIMKQNSNGARLRQAILDTLLEFSDDPNNDVTDEYLAYELNTFVLGGHDTTSETMSIVVYMLAIHPELQEKVYQETLQVFGNDIQRPATLADLSRLPYMEQFIKETQRMFPVVPMVMRKTGSEVVLEEGCTVPAGTTVGVWSPGLHRDTRVFPNPEKFDPDHFSEEACKNMDQYAFNPYSGGLRNCIGKRLSVIQMKVILSRLLLHYKLVGANPNKMEDVRWLPRVIMGPSKRFQYYLEERK</sequence>
<evidence type="ECO:0000313" key="15">
    <source>
        <dbReference type="Proteomes" id="UP000094527"/>
    </source>
</evidence>
<dbReference type="SUPFAM" id="SSF48264">
    <property type="entry name" value="Cytochrome P450"/>
    <property type="match status" value="2"/>
</dbReference>
<dbReference type="STRING" id="48709.A0A1D2N4N6"/>
<organism evidence="14 15">
    <name type="scientific">Orchesella cincta</name>
    <name type="common">Springtail</name>
    <name type="synonym">Podura cincta</name>
    <dbReference type="NCBI Taxonomy" id="48709"/>
    <lineage>
        <taxon>Eukaryota</taxon>
        <taxon>Metazoa</taxon>
        <taxon>Ecdysozoa</taxon>
        <taxon>Arthropoda</taxon>
        <taxon>Hexapoda</taxon>
        <taxon>Collembola</taxon>
        <taxon>Entomobryomorpha</taxon>
        <taxon>Entomobryoidea</taxon>
        <taxon>Orchesellidae</taxon>
        <taxon>Orchesellinae</taxon>
        <taxon>Orchesella</taxon>
    </lineage>
</organism>
<keyword evidence="12" id="KW-0472">Membrane</keyword>
<keyword evidence="9" id="KW-0560">Oxidoreductase</keyword>
<proteinExistence type="inferred from homology"/>
<dbReference type="InterPro" id="IPR017972">
    <property type="entry name" value="Cyt_P450_CS"/>
</dbReference>
<dbReference type="PRINTS" id="PR00463">
    <property type="entry name" value="EP450I"/>
</dbReference>
<evidence type="ECO:0000256" key="4">
    <source>
        <dbReference type="ARBA" id="ARBA00010617"/>
    </source>
</evidence>
<keyword evidence="6 13" id="KW-0479">Metal-binding</keyword>
<dbReference type="InterPro" id="IPR050196">
    <property type="entry name" value="Cytochrome_P450_Monoox"/>
</dbReference>
<dbReference type="AlphaFoldDB" id="A0A1D2N4N6"/>
<evidence type="ECO:0000256" key="9">
    <source>
        <dbReference type="ARBA" id="ARBA00023002"/>
    </source>
</evidence>
<name>A0A1D2N4N6_ORCCI</name>
<dbReference type="PANTHER" id="PTHR24291:SF189">
    <property type="entry name" value="CYTOCHROME P450 4C3-RELATED"/>
    <property type="match status" value="1"/>
</dbReference>
<dbReference type="PROSITE" id="PS00086">
    <property type="entry name" value="CYTOCHROME_P450"/>
    <property type="match status" value="1"/>
</dbReference>
<keyword evidence="8" id="KW-0492">Microsome</keyword>
<dbReference type="OrthoDB" id="1470350at2759"/>
<dbReference type="PRINTS" id="PR00385">
    <property type="entry name" value="P450"/>
</dbReference>
<dbReference type="PANTHER" id="PTHR24291">
    <property type="entry name" value="CYTOCHROME P450 FAMILY 4"/>
    <property type="match status" value="1"/>
</dbReference>
<evidence type="ECO:0000256" key="11">
    <source>
        <dbReference type="ARBA" id="ARBA00023033"/>
    </source>
</evidence>
<evidence type="ECO:0000256" key="2">
    <source>
        <dbReference type="ARBA" id="ARBA00004524"/>
    </source>
</evidence>
<evidence type="ECO:0000256" key="13">
    <source>
        <dbReference type="PIRSR" id="PIRSR602401-1"/>
    </source>
</evidence>
<evidence type="ECO:0000256" key="1">
    <source>
        <dbReference type="ARBA" id="ARBA00001971"/>
    </source>
</evidence>
<keyword evidence="7" id="KW-0256">Endoplasmic reticulum</keyword>
<evidence type="ECO:0000256" key="8">
    <source>
        <dbReference type="ARBA" id="ARBA00022848"/>
    </source>
</evidence>
<dbReference type="InterPro" id="IPR002401">
    <property type="entry name" value="Cyt_P450_E_grp-I"/>
</dbReference>
<dbReference type="Gene3D" id="1.10.630.10">
    <property type="entry name" value="Cytochrome P450"/>
    <property type="match status" value="2"/>
</dbReference>
<dbReference type="GO" id="GO:0020037">
    <property type="term" value="F:heme binding"/>
    <property type="evidence" value="ECO:0007669"/>
    <property type="project" value="InterPro"/>
</dbReference>
<dbReference type="Proteomes" id="UP000094527">
    <property type="component" value="Unassembled WGS sequence"/>
</dbReference>
<protein>
    <submittedName>
        <fullName evidence="14">Cytochrome P450 4C1</fullName>
    </submittedName>
</protein>